<dbReference type="Proteomes" id="UP000231366">
    <property type="component" value="Unassembled WGS sequence"/>
</dbReference>
<organism evidence="1 2">
    <name type="scientific">Candidatus Desantisbacteria bacterium CG_4_9_14_3_um_filter_40_11</name>
    <dbReference type="NCBI Taxonomy" id="1974546"/>
    <lineage>
        <taxon>Bacteria</taxon>
        <taxon>Candidatus Desantisiibacteriota</taxon>
    </lineage>
</organism>
<gene>
    <name evidence="1" type="ORF">CO110_00235</name>
</gene>
<proteinExistence type="predicted"/>
<comment type="caution">
    <text evidence="1">The sequence shown here is derived from an EMBL/GenBank/DDBJ whole genome shotgun (WGS) entry which is preliminary data.</text>
</comment>
<dbReference type="EMBL" id="PFUI01000007">
    <property type="protein sequence ID" value="PJB30495.1"/>
    <property type="molecule type" value="Genomic_DNA"/>
</dbReference>
<name>A0A2M8AWB7_9BACT</name>
<reference evidence="2" key="1">
    <citation type="submission" date="2017-09" db="EMBL/GenBank/DDBJ databases">
        <title>Depth-based differentiation of microbial function through sediment-hosted aquifers and enrichment of novel symbionts in the deep terrestrial subsurface.</title>
        <authorList>
            <person name="Probst A.J."/>
            <person name="Ladd B."/>
            <person name="Jarett J.K."/>
            <person name="Geller-Mcgrath D.E."/>
            <person name="Sieber C.M.K."/>
            <person name="Emerson J.B."/>
            <person name="Anantharaman K."/>
            <person name="Thomas B.C."/>
            <person name="Malmstrom R."/>
            <person name="Stieglmeier M."/>
            <person name="Klingl A."/>
            <person name="Woyke T."/>
            <person name="Ryan C.M."/>
            <person name="Banfield J.F."/>
        </authorList>
    </citation>
    <scope>NUCLEOTIDE SEQUENCE [LARGE SCALE GENOMIC DNA]</scope>
</reference>
<evidence type="ECO:0000313" key="1">
    <source>
        <dbReference type="EMBL" id="PJB30495.1"/>
    </source>
</evidence>
<sequence length="157" mass="17531">MSAQFNLVDPSRKEIVRQVCNGVLTEIAPEELILADQIIDFFVDKPFDSPDELDSINHYIDTPLGFGGNGELYAAIIVPIIIGALSKIITSFSDEKLKQAVDVIYSGKSRKGLEVETKVDEIKREITIRLSSKSLTRKKATIITNRILRLIAEELSR</sequence>
<evidence type="ECO:0000313" key="2">
    <source>
        <dbReference type="Proteomes" id="UP000231366"/>
    </source>
</evidence>
<accession>A0A2M8AWB7</accession>
<dbReference type="AlphaFoldDB" id="A0A2M8AWB7"/>
<protein>
    <submittedName>
        <fullName evidence="1">Uncharacterized protein</fullName>
    </submittedName>
</protein>